<comment type="caution">
    <text evidence="15">The sequence shown here is derived from an EMBL/GenBank/DDBJ whole genome shotgun (WGS) entry which is preliminary data.</text>
</comment>
<keyword evidence="5" id="KW-0645">Protease</keyword>
<dbReference type="SUPFAM" id="SSF53955">
    <property type="entry name" value="Lysozyme-like"/>
    <property type="match status" value="1"/>
</dbReference>
<dbReference type="EMBL" id="SMFQ01000002">
    <property type="protein sequence ID" value="TCJ88941.1"/>
    <property type="molecule type" value="Genomic_DNA"/>
</dbReference>
<dbReference type="InterPro" id="IPR001264">
    <property type="entry name" value="Glyco_trans_51"/>
</dbReference>
<dbReference type="InterPro" id="IPR012338">
    <property type="entry name" value="Beta-lactam/transpept-like"/>
</dbReference>
<comment type="similarity">
    <text evidence="3">In the N-terminal section; belongs to the glycosyltransferase 51 family.</text>
</comment>
<evidence type="ECO:0000256" key="6">
    <source>
        <dbReference type="ARBA" id="ARBA00022676"/>
    </source>
</evidence>
<evidence type="ECO:0000256" key="3">
    <source>
        <dbReference type="ARBA" id="ARBA00007739"/>
    </source>
</evidence>
<dbReference type="OrthoDB" id="9766909at2"/>
<feature type="domain" description="Penicillin-binding protein transpeptidase" evidence="12">
    <location>
        <begin position="288"/>
        <end position="565"/>
    </location>
</feature>
<comment type="catalytic activity">
    <reaction evidence="11">
        <text>[GlcNAc-(1-&gt;4)-Mur2Ac(oyl-L-Ala-gamma-D-Glu-L-Lys-D-Ala-D-Ala)](n)-di-trans,octa-cis-undecaprenyl diphosphate + beta-D-GlcNAc-(1-&gt;4)-Mur2Ac(oyl-L-Ala-gamma-D-Glu-L-Lys-D-Ala-D-Ala)-di-trans,octa-cis-undecaprenyl diphosphate = [GlcNAc-(1-&gt;4)-Mur2Ac(oyl-L-Ala-gamma-D-Glu-L-Lys-D-Ala-D-Ala)](n+1)-di-trans,octa-cis-undecaprenyl diphosphate + di-trans,octa-cis-undecaprenyl diphosphate + H(+)</text>
        <dbReference type="Rhea" id="RHEA:23708"/>
        <dbReference type="Rhea" id="RHEA-COMP:9602"/>
        <dbReference type="Rhea" id="RHEA-COMP:9603"/>
        <dbReference type="ChEBI" id="CHEBI:15378"/>
        <dbReference type="ChEBI" id="CHEBI:58405"/>
        <dbReference type="ChEBI" id="CHEBI:60033"/>
        <dbReference type="ChEBI" id="CHEBI:78435"/>
        <dbReference type="EC" id="2.4.99.28"/>
    </reaction>
</comment>
<sequence length="777" mass="87655">MGITAFYFCLPEPLFKSPVSSILLSKEGKLLGAHISKDGQWRFPPLQQIPDKFKTSLVAFEDKRFYKHFGVDPLAIARALNLNLKAGRIVSGGSTISMQVIRLASQNPERSLTEKAIEAFRALRLETRYSKDQIMNYYASHAPFGGNVVGLEAASWRYFGRNPQQLSWAESAMLAVLPNSPALIHPGRKRDTLKAKRDRLLLKLFQQEKLSKLDYQLAIAEPLPEKPNLLPRMAPHLLDTLIAKAKANSTENQKRFNTTIDFVLQSQVNQIAKHYGQLNALKDIHNLAIVVIDNDSFEVKAYVGNAPPLKEKTEHGQAIDLIQRPRSTGSTLKPFLFASMIEQGELLPEMLVADAPIRYTGYRPKNFDRKYRGAVRAKQALASSLNIPAVNMLSYHGVERFLATLKNMGMSTLHRRSREYGLPLILGGAEGTLWDLTGMYANLANRAQQGLDSDHDSDAQQGQMLKPIILQEQKAQTSKQNQLSPASAWMTLQALLEVGRPGSEAYWKRFNSTHKIAWKTGTSFGHRDAWALGTTPKYTVGVWVGNAAGEGRQGMTGVKVAAPILFDVFNRLSLDSKWFRKPIEQMKLVSICKDDGFLANQNCEAKDYYIPASSHFDRVSPNHQRIHLDKLTQLRVHSGCESVAAMEHKDWFVLPPDEAYYYQQFHANYKVMPEWREDCQKVETVASKDSPISLIYPRRNTQIYIPKELTGEKGKTVFQAIHGNPEAQLFWHLNDDFLGTTQTYHEQAIWLAAGKHRLTLVDEKGNRVEQSFQVLSQ</sequence>
<keyword evidence="9" id="KW-0511">Multifunctional enzyme</keyword>
<dbReference type="GO" id="GO:0009252">
    <property type="term" value="P:peptidoglycan biosynthetic process"/>
    <property type="evidence" value="ECO:0007669"/>
    <property type="project" value="UniProtKB-UniPathway"/>
</dbReference>
<name>A0A4R1FDM1_9GAMM</name>
<comment type="pathway">
    <text evidence="1">Cell wall biogenesis; peptidoglycan biosynthesis.</text>
</comment>
<dbReference type="Gene3D" id="1.10.3810.10">
    <property type="entry name" value="Biosynthetic peptidoglycan transglycosylase-like"/>
    <property type="match status" value="1"/>
</dbReference>
<dbReference type="InterPro" id="IPR050396">
    <property type="entry name" value="Glycosyltr_51/Transpeptidase"/>
</dbReference>
<keyword evidence="7" id="KW-0808">Transferase</keyword>
<evidence type="ECO:0000256" key="7">
    <source>
        <dbReference type="ARBA" id="ARBA00022679"/>
    </source>
</evidence>
<evidence type="ECO:0000256" key="9">
    <source>
        <dbReference type="ARBA" id="ARBA00023268"/>
    </source>
</evidence>
<dbReference type="PANTHER" id="PTHR32282:SF15">
    <property type="entry name" value="PENICILLIN-BINDING PROTEIN 1C"/>
    <property type="match status" value="1"/>
</dbReference>
<dbReference type="GO" id="GO:0030288">
    <property type="term" value="C:outer membrane-bounded periplasmic space"/>
    <property type="evidence" value="ECO:0007669"/>
    <property type="project" value="TreeGrafter"/>
</dbReference>
<keyword evidence="8" id="KW-0378">Hydrolase</keyword>
<evidence type="ECO:0000259" key="13">
    <source>
        <dbReference type="Pfam" id="PF00912"/>
    </source>
</evidence>
<evidence type="ECO:0000259" key="12">
    <source>
        <dbReference type="Pfam" id="PF00905"/>
    </source>
</evidence>
<dbReference type="EC" id="2.4.99.28" evidence="10"/>
<evidence type="ECO:0000256" key="4">
    <source>
        <dbReference type="ARBA" id="ARBA00022645"/>
    </source>
</evidence>
<feature type="domain" description="Penicillin-binding C-terminal" evidence="14">
    <location>
        <begin position="687"/>
        <end position="769"/>
    </location>
</feature>
<dbReference type="InterPro" id="IPR011815">
    <property type="entry name" value="PBP_1c"/>
</dbReference>
<dbReference type="Pfam" id="PF06832">
    <property type="entry name" value="BiPBP_C"/>
    <property type="match status" value="1"/>
</dbReference>
<dbReference type="SUPFAM" id="SSF56601">
    <property type="entry name" value="beta-lactamase/transpeptidase-like"/>
    <property type="match status" value="1"/>
</dbReference>
<feature type="domain" description="Glycosyl transferase family 51" evidence="13">
    <location>
        <begin position="37"/>
        <end position="202"/>
    </location>
</feature>
<dbReference type="Pfam" id="PF00905">
    <property type="entry name" value="Transpeptidase"/>
    <property type="match status" value="1"/>
</dbReference>
<keyword evidence="6" id="KW-0328">Glycosyltransferase</keyword>
<evidence type="ECO:0000256" key="2">
    <source>
        <dbReference type="ARBA" id="ARBA00007090"/>
    </source>
</evidence>
<dbReference type="Pfam" id="PF00912">
    <property type="entry name" value="Transgly"/>
    <property type="match status" value="1"/>
</dbReference>
<proteinExistence type="inferred from homology"/>
<dbReference type="GO" id="GO:0008955">
    <property type="term" value="F:peptidoglycan glycosyltransferase activity"/>
    <property type="evidence" value="ECO:0007669"/>
    <property type="project" value="UniProtKB-EC"/>
</dbReference>
<dbReference type="GO" id="GO:0004180">
    <property type="term" value="F:carboxypeptidase activity"/>
    <property type="evidence" value="ECO:0007669"/>
    <property type="project" value="UniProtKB-KW"/>
</dbReference>
<dbReference type="InterPro" id="IPR023346">
    <property type="entry name" value="Lysozyme-like_dom_sf"/>
</dbReference>
<dbReference type="GO" id="GO:0008658">
    <property type="term" value="F:penicillin binding"/>
    <property type="evidence" value="ECO:0007669"/>
    <property type="project" value="InterPro"/>
</dbReference>
<evidence type="ECO:0000256" key="10">
    <source>
        <dbReference type="ARBA" id="ARBA00044770"/>
    </source>
</evidence>
<keyword evidence="16" id="KW-1185">Reference proteome</keyword>
<evidence type="ECO:0000256" key="1">
    <source>
        <dbReference type="ARBA" id="ARBA00004752"/>
    </source>
</evidence>
<organism evidence="15 16">
    <name type="scientific">Cocleimonas flava</name>
    <dbReference type="NCBI Taxonomy" id="634765"/>
    <lineage>
        <taxon>Bacteria</taxon>
        <taxon>Pseudomonadati</taxon>
        <taxon>Pseudomonadota</taxon>
        <taxon>Gammaproteobacteria</taxon>
        <taxon>Thiotrichales</taxon>
        <taxon>Thiotrichaceae</taxon>
        <taxon>Cocleimonas</taxon>
    </lineage>
</organism>
<comment type="similarity">
    <text evidence="2">In the C-terminal section; belongs to the transpeptidase family.</text>
</comment>
<evidence type="ECO:0000313" key="16">
    <source>
        <dbReference type="Proteomes" id="UP000294887"/>
    </source>
</evidence>
<dbReference type="GO" id="GO:0006508">
    <property type="term" value="P:proteolysis"/>
    <property type="evidence" value="ECO:0007669"/>
    <property type="project" value="UniProtKB-KW"/>
</dbReference>
<dbReference type="InterPro" id="IPR001460">
    <property type="entry name" value="PCN-bd_Tpept"/>
</dbReference>
<dbReference type="UniPathway" id="UPA00219"/>
<dbReference type="InterPro" id="IPR036950">
    <property type="entry name" value="PBP_transglycosylase"/>
</dbReference>
<evidence type="ECO:0000259" key="14">
    <source>
        <dbReference type="Pfam" id="PF06832"/>
    </source>
</evidence>
<evidence type="ECO:0000256" key="11">
    <source>
        <dbReference type="ARBA" id="ARBA00049902"/>
    </source>
</evidence>
<gene>
    <name evidence="15" type="ORF">EV695_0801</name>
</gene>
<reference evidence="15 16" key="1">
    <citation type="submission" date="2019-03" db="EMBL/GenBank/DDBJ databases">
        <title>Genomic Encyclopedia of Type Strains, Phase IV (KMG-IV): sequencing the most valuable type-strain genomes for metagenomic binning, comparative biology and taxonomic classification.</title>
        <authorList>
            <person name="Goeker M."/>
        </authorList>
    </citation>
    <scope>NUCLEOTIDE SEQUENCE [LARGE SCALE GENOMIC DNA]</scope>
    <source>
        <strain evidence="15 16">DSM 24830</strain>
    </source>
</reference>
<evidence type="ECO:0000256" key="8">
    <source>
        <dbReference type="ARBA" id="ARBA00022801"/>
    </source>
</evidence>
<protein>
    <recommendedName>
        <fullName evidence="10">peptidoglycan glycosyltransferase</fullName>
        <ecNumber evidence="10">2.4.99.28</ecNumber>
    </recommendedName>
</protein>
<dbReference type="Proteomes" id="UP000294887">
    <property type="component" value="Unassembled WGS sequence"/>
</dbReference>
<dbReference type="InterPro" id="IPR009647">
    <property type="entry name" value="PBP_C"/>
</dbReference>
<dbReference type="AlphaFoldDB" id="A0A4R1FDM1"/>
<dbReference type="NCBIfam" id="TIGR02073">
    <property type="entry name" value="PBP_1c"/>
    <property type="match status" value="1"/>
</dbReference>
<evidence type="ECO:0000313" key="15">
    <source>
        <dbReference type="EMBL" id="TCJ88941.1"/>
    </source>
</evidence>
<evidence type="ECO:0000256" key="5">
    <source>
        <dbReference type="ARBA" id="ARBA00022670"/>
    </source>
</evidence>
<accession>A0A4R1FDM1</accession>
<dbReference type="PANTHER" id="PTHR32282">
    <property type="entry name" value="BINDING PROTEIN TRANSPEPTIDASE, PUTATIVE-RELATED"/>
    <property type="match status" value="1"/>
</dbReference>
<dbReference type="Gene3D" id="3.40.710.10">
    <property type="entry name" value="DD-peptidase/beta-lactamase superfamily"/>
    <property type="match status" value="1"/>
</dbReference>
<keyword evidence="4" id="KW-0121">Carboxypeptidase</keyword>